<evidence type="ECO:0000313" key="4">
    <source>
        <dbReference type="EMBL" id="MDN3575544.1"/>
    </source>
</evidence>
<evidence type="ECO:0000256" key="1">
    <source>
        <dbReference type="ARBA" id="ARBA00023002"/>
    </source>
</evidence>
<keyword evidence="1" id="KW-0560">Oxidoreductase</keyword>
<dbReference type="InterPro" id="IPR020904">
    <property type="entry name" value="Sc_DH/Rdtase_CS"/>
</dbReference>
<dbReference type="PANTHER" id="PTHR43658">
    <property type="entry name" value="SHORT-CHAIN DEHYDROGENASE/REDUCTASE"/>
    <property type="match status" value="1"/>
</dbReference>
<reference evidence="4" key="1">
    <citation type="journal article" date="2014" name="Int. J. Syst. Evol. Microbiol.">
        <title>Complete genome of a new Firmicutes species belonging to the dominant human colonic microbiota ('Ruminococcus bicirculans') reveals two chromosomes and a selective capacity to utilize plant glucans.</title>
        <authorList>
            <consortium name="NISC Comparative Sequencing Program"/>
            <person name="Wegmann U."/>
            <person name="Louis P."/>
            <person name="Goesmann A."/>
            <person name="Henrissat B."/>
            <person name="Duncan S.H."/>
            <person name="Flint H.J."/>
        </authorList>
    </citation>
    <scope>NUCLEOTIDE SEQUENCE</scope>
    <source>
        <strain evidence="4">CECT 7703</strain>
    </source>
</reference>
<comment type="similarity">
    <text evidence="2">Belongs to the short-chain dehydrogenases/reductases (SDR) family.</text>
</comment>
<feature type="domain" description="Ketoreductase" evidence="3">
    <location>
        <begin position="6"/>
        <end position="192"/>
    </location>
</feature>
<reference evidence="4" key="2">
    <citation type="submission" date="2023-06" db="EMBL/GenBank/DDBJ databases">
        <authorList>
            <person name="Lucena T."/>
            <person name="Sun Q."/>
        </authorList>
    </citation>
    <scope>NUCLEOTIDE SEQUENCE</scope>
    <source>
        <strain evidence="4">CECT 7703</strain>
    </source>
</reference>
<dbReference type="EMBL" id="JAUFPU010000002">
    <property type="protein sequence ID" value="MDN3575544.1"/>
    <property type="molecule type" value="Genomic_DNA"/>
</dbReference>
<organism evidence="4 5">
    <name type="scientific">Chitinimonas viridis</name>
    <dbReference type="NCBI Taxonomy" id="664880"/>
    <lineage>
        <taxon>Bacteria</taxon>
        <taxon>Pseudomonadati</taxon>
        <taxon>Pseudomonadota</taxon>
        <taxon>Betaproteobacteria</taxon>
        <taxon>Neisseriales</taxon>
        <taxon>Chitinibacteraceae</taxon>
        <taxon>Chitinimonas</taxon>
    </lineage>
</organism>
<name>A0ABT8AZZ5_9NEIS</name>
<gene>
    <name evidence="4" type="ORF">QWZ03_02000</name>
</gene>
<comment type="caution">
    <text evidence="4">The sequence shown here is derived from an EMBL/GenBank/DDBJ whole genome shotgun (WGS) entry which is preliminary data.</text>
</comment>
<dbReference type="PRINTS" id="PR00081">
    <property type="entry name" value="GDHRDH"/>
</dbReference>
<dbReference type="RefSeq" id="WP_290331201.1">
    <property type="nucleotide sequence ID" value="NZ_JAUFPU010000002.1"/>
</dbReference>
<dbReference type="PROSITE" id="PS00061">
    <property type="entry name" value="ADH_SHORT"/>
    <property type="match status" value="1"/>
</dbReference>
<dbReference type="SUPFAM" id="SSF51735">
    <property type="entry name" value="NAD(P)-binding Rossmann-fold domains"/>
    <property type="match status" value="1"/>
</dbReference>
<dbReference type="InterPro" id="IPR036291">
    <property type="entry name" value="NAD(P)-bd_dom_sf"/>
</dbReference>
<dbReference type="Gene3D" id="3.40.50.720">
    <property type="entry name" value="NAD(P)-binding Rossmann-like Domain"/>
    <property type="match status" value="1"/>
</dbReference>
<dbReference type="PRINTS" id="PR00080">
    <property type="entry name" value="SDRFAMILY"/>
</dbReference>
<dbReference type="InterPro" id="IPR057326">
    <property type="entry name" value="KR_dom"/>
</dbReference>
<protein>
    <submittedName>
        <fullName evidence="4">3-hydroxyacyl-CoA dehydrogenase</fullName>
    </submittedName>
</protein>
<sequence>MQIKDSVFLVTGGASGLGAAVVRMAVAGGGRAVIVDRNEAAGLALAEELGANALFARADVADEASCRAAVALAGERFGKLDVLVNCAGIVHGEKVVGKEAAHALDSFKRVIDVNLVGSFNLLRLAAEAMSKQPAHSSAERGVIINTASVAAFDGQIGQCAYTASKAGIVGLTLPAARELARYGIRVMTIAPGIFKTPMMASLPQEVQDSLGAGVPFPSRMGEPDEYAQLVAAIVSNPMLNGEVIRLDGALRMQPK</sequence>
<proteinExistence type="inferred from homology"/>
<dbReference type="SMART" id="SM00822">
    <property type="entry name" value="PKS_KR"/>
    <property type="match status" value="1"/>
</dbReference>
<keyword evidence="5" id="KW-1185">Reference proteome</keyword>
<dbReference type="InterPro" id="IPR002347">
    <property type="entry name" value="SDR_fam"/>
</dbReference>
<evidence type="ECO:0000259" key="3">
    <source>
        <dbReference type="SMART" id="SM00822"/>
    </source>
</evidence>
<dbReference type="Proteomes" id="UP001180081">
    <property type="component" value="Unassembled WGS sequence"/>
</dbReference>
<accession>A0ABT8AZZ5</accession>
<dbReference type="CDD" id="cd05371">
    <property type="entry name" value="HSD10-like_SDR_c"/>
    <property type="match status" value="1"/>
</dbReference>
<dbReference type="PANTHER" id="PTHR43658:SF8">
    <property type="entry name" value="17-BETA-HYDROXYSTEROID DEHYDROGENASE 14-RELATED"/>
    <property type="match status" value="1"/>
</dbReference>
<evidence type="ECO:0000313" key="5">
    <source>
        <dbReference type="Proteomes" id="UP001180081"/>
    </source>
</evidence>
<evidence type="ECO:0000256" key="2">
    <source>
        <dbReference type="RuleBase" id="RU000363"/>
    </source>
</evidence>
<dbReference type="Pfam" id="PF00106">
    <property type="entry name" value="adh_short"/>
    <property type="match status" value="1"/>
</dbReference>